<feature type="chain" id="PRO_5045600771" evidence="6">
    <location>
        <begin position="17"/>
        <end position="617"/>
    </location>
</feature>
<dbReference type="EMBL" id="JAHWXP010000003">
    <property type="protein sequence ID" value="MBY8337903.1"/>
    <property type="molecule type" value="Genomic_DNA"/>
</dbReference>
<keyword evidence="1" id="KW-0145">Chemotaxis</keyword>
<evidence type="ECO:0000256" key="5">
    <source>
        <dbReference type="SAM" id="Phobius"/>
    </source>
</evidence>
<dbReference type="SUPFAM" id="SSF58104">
    <property type="entry name" value="Methyl-accepting chemotaxis protein (MCP) signaling domain"/>
    <property type="match status" value="1"/>
</dbReference>
<feature type="domain" description="HAMP" evidence="8">
    <location>
        <begin position="272"/>
        <end position="317"/>
    </location>
</feature>
<gene>
    <name evidence="9" type="ORF">KYN89_12705</name>
</gene>
<protein>
    <submittedName>
        <fullName evidence="9">HAMP domain-containing protein</fullName>
    </submittedName>
</protein>
<dbReference type="PRINTS" id="PR00260">
    <property type="entry name" value="CHEMTRNSDUCR"/>
</dbReference>
<comment type="caution">
    <text evidence="9">The sequence shown here is derived from an EMBL/GenBank/DDBJ whole genome shotgun (WGS) entry which is preliminary data.</text>
</comment>
<dbReference type="InterPro" id="IPR024478">
    <property type="entry name" value="HlyB_4HB_MCP"/>
</dbReference>
<keyword evidence="4" id="KW-0175">Coiled coil</keyword>
<evidence type="ECO:0000313" key="9">
    <source>
        <dbReference type="EMBL" id="MBY8337903.1"/>
    </source>
</evidence>
<dbReference type="Gene3D" id="6.10.340.10">
    <property type="match status" value="1"/>
</dbReference>
<accession>A0ABS7PFR7</accession>
<dbReference type="SUPFAM" id="SSF158472">
    <property type="entry name" value="HAMP domain-like"/>
    <property type="match status" value="1"/>
</dbReference>
<keyword evidence="3" id="KW-0807">Transducer</keyword>
<evidence type="ECO:0000256" key="6">
    <source>
        <dbReference type="SAM" id="SignalP"/>
    </source>
</evidence>
<feature type="domain" description="Methyl-accepting transducer" evidence="7">
    <location>
        <begin position="322"/>
        <end position="551"/>
    </location>
</feature>
<dbReference type="PROSITE" id="PS50111">
    <property type="entry name" value="CHEMOTAXIS_TRANSDUC_2"/>
    <property type="match status" value="1"/>
</dbReference>
<dbReference type="SMART" id="SM00304">
    <property type="entry name" value="HAMP"/>
    <property type="match status" value="2"/>
</dbReference>
<dbReference type="Pfam" id="PF00672">
    <property type="entry name" value="HAMP"/>
    <property type="match status" value="1"/>
</dbReference>
<evidence type="ECO:0000256" key="4">
    <source>
        <dbReference type="SAM" id="Coils"/>
    </source>
</evidence>
<dbReference type="PANTHER" id="PTHR43531:SF11">
    <property type="entry name" value="METHYL-ACCEPTING CHEMOTAXIS PROTEIN 3"/>
    <property type="match status" value="1"/>
</dbReference>
<feature type="coiled-coil region" evidence="4">
    <location>
        <begin position="63"/>
        <end position="129"/>
    </location>
</feature>
<keyword evidence="5" id="KW-1133">Transmembrane helix</keyword>
<evidence type="ECO:0000256" key="2">
    <source>
        <dbReference type="ARBA" id="ARBA00029447"/>
    </source>
</evidence>
<dbReference type="InterPro" id="IPR003660">
    <property type="entry name" value="HAMP_dom"/>
</dbReference>
<sequence length="617" mass="65066">MLLAFGALFISFAAMATVSYVAEKSALAYSEQANKRGLVATSALARVQDQVKQYRILVFAHVNRISEEDRINTEERMAKAQTELHAAMDDYAEAAELAQREGDQVTRDFETLESAIDRLEATNQQLIAISSAQPREVAIQFLRTDAKEASHDAIEAVETLVKEVIDTRQAAFEEARDFGSFMEMLSLLIALFGIGALGAIWFGLNRSVASPLAALADTTQRLAGGADLPVPSTNRTDEVGQIAKAVDSFRVAAAKRSEDAIREAEEQRVVTTALSSGLNALSEGDLTTELKADFPPAYAELKINFNQAIERLREMISAVADSAEAIGTGSREIAQASEDLARRTESNAASLEETSASLTQIDQRLKASADAGQQTVVRADNAIKAVSGGRSIADEAVQAMGRVSESAKGIDAVIEGLDKIAFQTRVLAMNAAVEAGRAGEAGRGFAVVADLVSALAMRAEEEAKLARDQLTVTQADIGTAVNAVERVDGALADITEGVSEVHTLLGTMAADNQTQSSSVTEISSAISSMDQSTQQNAAMVEETSAAARNLLSEVSSLSERASLFQTGKAKVTVTAPATKSRSLPAPAAKPSSTYVSPVAALPANGAGAGGADDWNDF</sequence>
<feature type="transmembrane region" description="Helical" evidence="5">
    <location>
        <begin position="184"/>
        <end position="204"/>
    </location>
</feature>
<name>A0ABS7PFR7_9SPHN</name>
<dbReference type="Pfam" id="PF12729">
    <property type="entry name" value="4HB_MCP_1"/>
    <property type="match status" value="1"/>
</dbReference>
<evidence type="ECO:0000256" key="3">
    <source>
        <dbReference type="PROSITE-ProRule" id="PRU00284"/>
    </source>
</evidence>
<dbReference type="InterPro" id="IPR051310">
    <property type="entry name" value="MCP_chemotaxis"/>
</dbReference>
<evidence type="ECO:0000259" key="8">
    <source>
        <dbReference type="PROSITE" id="PS50885"/>
    </source>
</evidence>
<evidence type="ECO:0000313" key="10">
    <source>
        <dbReference type="Proteomes" id="UP000759298"/>
    </source>
</evidence>
<evidence type="ECO:0000256" key="1">
    <source>
        <dbReference type="ARBA" id="ARBA00022500"/>
    </source>
</evidence>
<feature type="domain" description="HAMP" evidence="8">
    <location>
        <begin position="206"/>
        <end position="258"/>
    </location>
</feature>
<dbReference type="Proteomes" id="UP000759298">
    <property type="component" value="Unassembled WGS sequence"/>
</dbReference>
<keyword evidence="6" id="KW-0732">Signal</keyword>
<evidence type="ECO:0000259" key="7">
    <source>
        <dbReference type="PROSITE" id="PS50111"/>
    </source>
</evidence>
<proteinExistence type="inferred from homology"/>
<dbReference type="Pfam" id="PF00015">
    <property type="entry name" value="MCPsignal"/>
    <property type="match status" value="1"/>
</dbReference>
<dbReference type="InterPro" id="IPR004089">
    <property type="entry name" value="MCPsignal_dom"/>
</dbReference>
<dbReference type="SMART" id="SM00283">
    <property type="entry name" value="MA"/>
    <property type="match status" value="1"/>
</dbReference>
<dbReference type="InterPro" id="IPR004090">
    <property type="entry name" value="Chemotax_Me-accpt_rcpt"/>
</dbReference>
<keyword evidence="5" id="KW-0472">Membrane</keyword>
<feature type="signal peptide" evidence="6">
    <location>
        <begin position="1"/>
        <end position="16"/>
    </location>
</feature>
<dbReference type="PANTHER" id="PTHR43531">
    <property type="entry name" value="PROTEIN ICFG"/>
    <property type="match status" value="1"/>
</dbReference>
<reference evidence="9 10" key="1">
    <citation type="submission" date="2021-07" db="EMBL/GenBank/DDBJ databases">
        <title>Alteriqipengyuania abyssalis NZ-12B nov, sp.nov isolated from deep sea sponge in pacific ocean.</title>
        <authorList>
            <person name="Tareen S."/>
            <person name="Wink J."/>
        </authorList>
    </citation>
    <scope>NUCLEOTIDE SEQUENCE [LARGE SCALE GENOMIC DNA]</scope>
    <source>
        <strain evidence="9 10">NZ-12B</strain>
    </source>
</reference>
<dbReference type="PROSITE" id="PS50885">
    <property type="entry name" value="HAMP"/>
    <property type="match status" value="2"/>
</dbReference>
<keyword evidence="10" id="KW-1185">Reference proteome</keyword>
<comment type="similarity">
    <text evidence="2">Belongs to the methyl-accepting chemotaxis (MCP) protein family.</text>
</comment>
<keyword evidence="5" id="KW-0812">Transmembrane</keyword>
<dbReference type="Gene3D" id="1.10.287.950">
    <property type="entry name" value="Methyl-accepting chemotaxis protein"/>
    <property type="match status" value="1"/>
</dbReference>
<organism evidence="9 10">
    <name type="scientific">Alteriqipengyuania abyssalis</name>
    <dbReference type="NCBI Taxonomy" id="2860200"/>
    <lineage>
        <taxon>Bacteria</taxon>
        <taxon>Pseudomonadati</taxon>
        <taxon>Pseudomonadota</taxon>
        <taxon>Alphaproteobacteria</taxon>
        <taxon>Sphingomonadales</taxon>
        <taxon>Erythrobacteraceae</taxon>
        <taxon>Alteriqipengyuania</taxon>
    </lineage>
</organism>